<name>A0RU02_CENSY</name>
<dbReference type="EnsemblBacteria" id="ABK76819">
    <property type="protein sequence ID" value="ABK76819"/>
    <property type="gene ID" value="CENSYa_0174"/>
</dbReference>
<protein>
    <submittedName>
        <fullName evidence="1">Uncharacterized protein</fullName>
    </submittedName>
</protein>
<dbReference type="HOGENOM" id="CLU_2550083_0_0_2"/>
<keyword evidence="2" id="KW-1185">Reference proteome</keyword>
<evidence type="ECO:0000313" key="1">
    <source>
        <dbReference type="EMBL" id="ABK76819.1"/>
    </source>
</evidence>
<dbReference type="AlphaFoldDB" id="A0RU02"/>
<dbReference type="KEGG" id="csy:CENSYa_0174"/>
<organism evidence="1 2">
    <name type="scientific">Cenarchaeum symbiosum (strain A)</name>
    <dbReference type="NCBI Taxonomy" id="414004"/>
    <lineage>
        <taxon>Archaea</taxon>
        <taxon>Nitrososphaerota</taxon>
        <taxon>Candidatus Cenarchaeales</taxon>
        <taxon>Candidatus Cenarchaeaceae</taxon>
        <taxon>Candidatus Cenarchaeum</taxon>
    </lineage>
</organism>
<sequence>MLSLPSLVNLRVFQAIHACREHALVPTPDAVGPSGAQTCFFQSPDSCSGALPDMPVLDRRPIHLPMVCGTSPRAMVLCKKTL</sequence>
<dbReference type="Proteomes" id="UP000000758">
    <property type="component" value="Chromosome"/>
</dbReference>
<dbReference type="EMBL" id="DP000238">
    <property type="protein sequence ID" value="ABK76819.1"/>
    <property type="molecule type" value="Genomic_DNA"/>
</dbReference>
<accession>A0RU02</accession>
<reference evidence="1 2" key="1">
    <citation type="journal article" date="2006" name="Proc. Natl. Acad. Sci. U.S.A.">
        <title>Genomic analysis of the uncultivated marine crenarchaeote Cenarchaeum symbiosum.</title>
        <authorList>
            <person name="Hallam S.J."/>
            <person name="Konstantinidis K.T."/>
            <person name="Putnam N."/>
            <person name="Schleper C."/>
            <person name="Watanabe Y."/>
            <person name="Sugahara J."/>
            <person name="Preston C."/>
            <person name="de la Torre J."/>
            <person name="Richardson P.M."/>
            <person name="DeLong E.F."/>
        </authorList>
    </citation>
    <scope>NUCLEOTIDE SEQUENCE [LARGE SCALE GENOMIC DNA]</scope>
    <source>
        <strain evidence="2">A</strain>
    </source>
</reference>
<dbReference type="STRING" id="414004.CENSYa_0174"/>
<proteinExistence type="predicted"/>
<gene>
    <name evidence="1" type="ordered locus">CENSYa_0174</name>
</gene>
<evidence type="ECO:0000313" key="2">
    <source>
        <dbReference type="Proteomes" id="UP000000758"/>
    </source>
</evidence>